<keyword evidence="7" id="KW-1185">Reference proteome</keyword>
<dbReference type="OrthoDB" id="2690153at2759"/>
<organism evidence="6 7">
    <name type="scientific">Cyclocybe aegerita</name>
    <name type="common">Black poplar mushroom</name>
    <name type="synonym">Agrocybe aegerita</name>
    <dbReference type="NCBI Taxonomy" id="1973307"/>
    <lineage>
        <taxon>Eukaryota</taxon>
        <taxon>Fungi</taxon>
        <taxon>Dikarya</taxon>
        <taxon>Basidiomycota</taxon>
        <taxon>Agaricomycotina</taxon>
        <taxon>Agaricomycetes</taxon>
        <taxon>Agaricomycetidae</taxon>
        <taxon>Agaricales</taxon>
        <taxon>Agaricineae</taxon>
        <taxon>Bolbitiaceae</taxon>
        <taxon>Cyclocybe</taxon>
    </lineage>
</organism>
<dbReference type="PANTHER" id="PTHR43004">
    <property type="entry name" value="TRK SYSTEM POTASSIUM UPTAKE PROTEIN"/>
    <property type="match status" value="1"/>
</dbReference>
<evidence type="ECO:0000313" key="7">
    <source>
        <dbReference type="Proteomes" id="UP000467700"/>
    </source>
</evidence>
<dbReference type="Gene3D" id="3.30.70.2450">
    <property type="match status" value="1"/>
</dbReference>
<evidence type="ECO:0000256" key="4">
    <source>
        <dbReference type="ARBA" id="ARBA00023002"/>
    </source>
</evidence>
<proteinExistence type="predicted"/>
<keyword evidence="2" id="KW-0285">Flavoprotein</keyword>
<dbReference type="InterPro" id="IPR036188">
    <property type="entry name" value="FAD/NAD-bd_sf"/>
</dbReference>
<dbReference type="Gene3D" id="3.50.50.60">
    <property type="entry name" value="FAD/NAD(P)-binding domain"/>
    <property type="match status" value="1"/>
</dbReference>
<evidence type="ECO:0000256" key="2">
    <source>
        <dbReference type="ARBA" id="ARBA00022630"/>
    </source>
</evidence>
<sequence length="410" mass="45442">MSTGLTNPKVLIVGAGPAGLVLALSLLKNGVPVHVVEKSVHPRIGQRRPSLMPRSLEIFDFFGLSDAILARARRAPPINLYEMPEGVEVMMEFEMSPHIDPTPACPYLDLLLLGQDGLDRILRAELKNRYGTEVSFGVELESFDQSADHVVVQLLNHSTEAKVVERVEEHYEYVIGADGAKSVVRKELGLSFLGKTAEENFVKWHMWGELGQVLVGLRPTEDHDVVNFVLGGSKFTNHEEVCSSEESLKAFLKKHSGNRDDIWVEEFICYNHYRVNIRMLEKFGVERVFVVGDAAHIHSPAGGQGMNTGIQDSFNLGWKLALVLKGLAPPSLLDTYNDERHPVVAEMLNITTGMLNKMVVASADVGWRRTGHINQLGVNYRWSSIVVDEAKGKVNGGKQASSTYNVEAYL</sequence>
<keyword evidence="4" id="KW-0560">Oxidoreductase</keyword>
<feature type="domain" description="FAD-binding" evidence="5">
    <location>
        <begin position="9"/>
        <end position="349"/>
    </location>
</feature>
<evidence type="ECO:0000259" key="5">
    <source>
        <dbReference type="Pfam" id="PF01494"/>
    </source>
</evidence>
<keyword evidence="3" id="KW-0274">FAD</keyword>
<dbReference type="InterPro" id="IPR002938">
    <property type="entry name" value="FAD-bd"/>
</dbReference>
<reference evidence="6 7" key="1">
    <citation type="submission" date="2020-01" db="EMBL/GenBank/DDBJ databases">
        <authorList>
            <person name="Gupta K D."/>
        </authorList>
    </citation>
    <scope>NUCLEOTIDE SEQUENCE [LARGE SCALE GENOMIC DNA]</scope>
</reference>
<gene>
    <name evidence="6" type="ORF">AAE3_LOCUS3926</name>
</gene>
<comment type="cofactor">
    <cofactor evidence="1">
        <name>FAD</name>
        <dbReference type="ChEBI" id="CHEBI:57692"/>
    </cofactor>
</comment>
<dbReference type="Pfam" id="PF01494">
    <property type="entry name" value="FAD_binding_3"/>
    <property type="match status" value="1"/>
</dbReference>
<protein>
    <recommendedName>
        <fullName evidence="5">FAD-binding domain-containing protein</fullName>
    </recommendedName>
</protein>
<accession>A0A8S0WNY4</accession>
<dbReference type="PRINTS" id="PR00420">
    <property type="entry name" value="RNGMNOXGNASE"/>
</dbReference>
<comment type="caution">
    <text evidence="6">The sequence shown here is derived from an EMBL/GenBank/DDBJ whole genome shotgun (WGS) entry which is preliminary data.</text>
</comment>
<evidence type="ECO:0000256" key="1">
    <source>
        <dbReference type="ARBA" id="ARBA00001974"/>
    </source>
</evidence>
<dbReference type="PANTHER" id="PTHR43004:SF19">
    <property type="entry name" value="BINDING MONOOXYGENASE, PUTATIVE (JCVI)-RELATED"/>
    <property type="match status" value="1"/>
</dbReference>
<evidence type="ECO:0000256" key="3">
    <source>
        <dbReference type="ARBA" id="ARBA00022827"/>
    </source>
</evidence>
<dbReference type="GO" id="GO:0071949">
    <property type="term" value="F:FAD binding"/>
    <property type="evidence" value="ECO:0007669"/>
    <property type="project" value="InterPro"/>
</dbReference>
<name>A0A8S0WNY4_CYCAE</name>
<dbReference type="GO" id="GO:0016709">
    <property type="term" value="F:oxidoreductase activity, acting on paired donors, with incorporation or reduction of molecular oxygen, NAD(P)H as one donor, and incorporation of one atom of oxygen"/>
    <property type="evidence" value="ECO:0007669"/>
    <property type="project" value="UniProtKB-ARBA"/>
</dbReference>
<dbReference type="EMBL" id="CACVBS010000034">
    <property type="protein sequence ID" value="CAA7261872.1"/>
    <property type="molecule type" value="Genomic_DNA"/>
</dbReference>
<dbReference type="AlphaFoldDB" id="A0A8S0WNY4"/>
<dbReference type="InterPro" id="IPR050641">
    <property type="entry name" value="RIFMO-like"/>
</dbReference>
<dbReference type="SUPFAM" id="SSF51905">
    <property type="entry name" value="FAD/NAD(P)-binding domain"/>
    <property type="match status" value="1"/>
</dbReference>
<dbReference type="Proteomes" id="UP000467700">
    <property type="component" value="Unassembled WGS sequence"/>
</dbReference>
<evidence type="ECO:0000313" key="6">
    <source>
        <dbReference type="EMBL" id="CAA7261872.1"/>
    </source>
</evidence>